<dbReference type="Proteomes" id="UP000267418">
    <property type="component" value="Unassembled WGS sequence"/>
</dbReference>
<dbReference type="EMBL" id="RXOE01000005">
    <property type="protein sequence ID" value="RTQ32807.1"/>
    <property type="molecule type" value="Genomic_DNA"/>
</dbReference>
<accession>A0A431TGU7</accession>
<comment type="caution">
    <text evidence="1">The sequence shown here is derived from an EMBL/GenBank/DDBJ whole genome shotgun (WGS) entry which is preliminary data.</text>
</comment>
<proteinExistence type="predicted"/>
<organism evidence="1 2">
    <name type="scientific">Variovorax gossypii</name>
    <dbReference type="NCBI Taxonomy" id="1679495"/>
    <lineage>
        <taxon>Bacteria</taxon>
        <taxon>Pseudomonadati</taxon>
        <taxon>Pseudomonadota</taxon>
        <taxon>Betaproteobacteria</taxon>
        <taxon>Burkholderiales</taxon>
        <taxon>Comamonadaceae</taxon>
        <taxon>Variovorax</taxon>
    </lineage>
</organism>
<evidence type="ECO:0008006" key="3">
    <source>
        <dbReference type="Google" id="ProtNLM"/>
    </source>
</evidence>
<keyword evidence="2" id="KW-1185">Reference proteome</keyword>
<dbReference type="OrthoDB" id="2476736at2"/>
<protein>
    <recommendedName>
        <fullName evidence="3">Transcription factor zinc-finger domain-containing protein</fullName>
    </recommendedName>
</protein>
<reference evidence="1 2" key="1">
    <citation type="submission" date="2018-12" db="EMBL/GenBank/DDBJ databases">
        <title>The genome of Variovorax gossypii DSM 100435.</title>
        <authorList>
            <person name="Gao J."/>
            <person name="Sun J."/>
        </authorList>
    </citation>
    <scope>NUCLEOTIDE SEQUENCE [LARGE SCALE GENOMIC DNA]</scope>
    <source>
        <strain evidence="1 2">DSM 100435</strain>
    </source>
</reference>
<sequence>MVCPRCEQGEIAATAIRCNGAGLFVCEECEATWIVESEIGARPFVDLGTHMRSLGLAPTWDELDARAP</sequence>
<dbReference type="AlphaFoldDB" id="A0A431TGU7"/>
<evidence type="ECO:0000313" key="1">
    <source>
        <dbReference type="EMBL" id="RTQ32807.1"/>
    </source>
</evidence>
<name>A0A431TGU7_9BURK</name>
<gene>
    <name evidence="1" type="ORF">EJP69_18990</name>
</gene>
<evidence type="ECO:0000313" key="2">
    <source>
        <dbReference type="Proteomes" id="UP000267418"/>
    </source>
</evidence>